<dbReference type="GO" id="GO:0030042">
    <property type="term" value="P:actin filament depolymerization"/>
    <property type="evidence" value="ECO:0007669"/>
    <property type="project" value="InterPro"/>
</dbReference>
<comment type="caution">
    <text evidence="4">The sequence shown here is derived from an EMBL/GenBank/DDBJ whole genome shotgun (WGS) entry which is preliminary data.</text>
</comment>
<dbReference type="GO" id="GO:0015629">
    <property type="term" value="C:actin cytoskeleton"/>
    <property type="evidence" value="ECO:0007669"/>
    <property type="project" value="InterPro"/>
</dbReference>
<dbReference type="Gene3D" id="3.40.20.10">
    <property type="entry name" value="Severin"/>
    <property type="match status" value="1"/>
</dbReference>
<evidence type="ECO:0000256" key="2">
    <source>
        <dbReference type="ARBA" id="ARBA00023203"/>
    </source>
</evidence>
<evidence type="ECO:0000259" key="3">
    <source>
        <dbReference type="PROSITE" id="PS51263"/>
    </source>
</evidence>
<accession>A0AAD9QT92</accession>
<dbReference type="SMART" id="SM00102">
    <property type="entry name" value="ADF"/>
    <property type="match status" value="1"/>
</dbReference>
<sequence>MGMITELKAMTHKKIHYFPHLHTGVEKANRVDRFVLVDDKCKFLVLKIVSNRRRVASSGVTVSEDCIQRFNEMKLNHKHSFLIMSVKGQKQVEVDELGKQNTPEDNNEETFNTMRKKVLEQNEPKYIVFDFLCSDDCNVKKKMLHSSSEDAIKKAVTGVQIKIQANDSGELDYQTILKDIKRSGK</sequence>
<dbReference type="InterPro" id="IPR002108">
    <property type="entry name" value="ADF-H"/>
</dbReference>
<dbReference type="AlphaFoldDB" id="A0AAD9QT92"/>
<keyword evidence="5" id="KW-1185">Reference proteome</keyword>
<proteinExistence type="inferred from homology"/>
<dbReference type="SUPFAM" id="SSF55753">
    <property type="entry name" value="Actin depolymerizing proteins"/>
    <property type="match status" value="1"/>
</dbReference>
<gene>
    <name evidence="4" type="ORF">P5673_008882</name>
</gene>
<dbReference type="Proteomes" id="UP001249851">
    <property type="component" value="Unassembled WGS sequence"/>
</dbReference>
<feature type="domain" description="ADF-H" evidence="3">
    <location>
        <begin position="59"/>
        <end position="181"/>
    </location>
</feature>
<dbReference type="EMBL" id="JARQWQ010000015">
    <property type="protein sequence ID" value="KAK2567089.1"/>
    <property type="molecule type" value="Genomic_DNA"/>
</dbReference>
<reference evidence="4" key="2">
    <citation type="journal article" date="2023" name="Science">
        <title>Genomic signatures of disease resistance in endangered staghorn corals.</title>
        <authorList>
            <person name="Vollmer S.V."/>
            <person name="Selwyn J.D."/>
            <person name="Despard B.A."/>
            <person name="Roesel C.L."/>
        </authorList>
    </citation>
    <scope>NUCLEOTIDE SEQUENCE</scope>
    <source>
        <strain evidence="4">K2</strain>
    </source>
</reference>
<dbReference type="CDD" id="cd11286">
    <property type="entry name" value="ADF_cofilin_like"/>
    <property type="match status" value="1"/>
</dbReference>
<name>A0AAD9QT92_ACRCE</name>
<evidence type="ECO:0000313" key="5">
    <source>
        <dbReference type="Proteomes" id="UP001249851"/>
    </source>
</evidence>
<dbReference type="Pfam" id="PF00241">
    <property type="entry name" value="Cofilin_ADF"/>
    <property type="match status" value="1"/>
</dbReference>
<dbReference type="PANTHER" id="PTHR11913">
    <property type="entry name" value="COFILIN-RELATED"/>
    <property type="match status" value="1"/>
</dbReference>
<dbReference type="InterPro" id="IPR029006">
    <property type="entry name" value="ADF-H/Gelsolin-like_dom_sf"/>
</dbReference>
<dbReference type="GO" id="GO:0003779">
    <property type="term" value="F:actin binding"/>
    <property type="evidence" value="ECO:0007669"/>
    <property type="project" value="UniProtKB-KW"/>
</dbReference>
<evidence type="ECO:0000313" key="4">
    <source>
        <dbReference type="EMBL" id="KAK2567089.1"/>
    </source>
</evidence>
<keyword evidence="2" id="KW-0009">Actin-binding</keyword>
<dbReference type="InterPro" id="IPR017904">
    <property type="entry name" value="ADF/Cofilin"/>
</dbReference>
<dbReference type="PROSITE" id="PS51263">
    <property type="entry name" value="ADF_H"/>
    <property type="match status" value="1"/>
</dbReference>
<organism evidence="4 5">
    <name type="scientific">Acropora cervicornis</name>
    <name type="common">Staghorn coral</name>
    <dbReference type="NCBI Taxonomy" id="6130"/>
    <lineage>
        <taxon>Eukaryota</taxon>
        <taxon>Metazoa</taxon>
        <taxon>Cnidaria</taxon>
        <taxon>Anthozoa</taxon>
        <taxon>Hexacorallia</taxon>
        <taxon>Scleractinia</taxon>
        <taxon>Astrocoeniina</taxon>
        <taxon>Acroporidae</taxon>
        <taxon>Acropora</taxon>
    </lineage>
</organism>
<reference evidence="4" key="1">
    <citation type="journal article" date="2023" name="G3 (Bethesda)">
        <title>Whole genome assembly and annotation of the endangered Caribbean coral Acropora cervicornis.</title>
        <authorList>
            <person name="Selwyn J.D."/>
            <person name="Vollmer S.V."/>
        </authorList>
    </citation>
    <scope>NUCLEOTIDE SEQUENCE</scope>
    <source>
        <strain evidence="4">K2</strain>
    </source>
</reference>
<protein>
    <submittedName>
        <fullName evidence="4">Cofilin</fullName>
    </submittedName>
</protein>
<evidence type="ECO:0000256" key="1">
    <source>
        <dbReference type="ARBA" id="ARBA00006844"/>
    </source>
</evidence>
<comment type="similarity">
    <text evidence="1">Belongs to the actin-binding proteins ADF family.</text>
</comment>